<keyword evidence="1" id="KW-1133">Transmembrane helix</keyword>
<keyword evidence="1" id="KW-0472">Membrane</keyword>
<keyword evidence="4" id="KW-1185">Reference proteome</keyword>
<sequence length="300" mass="34641">MKTLTVFTPAYNRAHTLGRTYDSLCRQTCKDFKWLIVDDGSTDGTRQLVNGWIADDKIEIIYIYQENQGMHGAHNTAYKHIDTELNTCIDSDDWMPDDAVEKIVSFWKKSGSEKYAGIVGLDITEDEHVIGSAFPKDMKETTLQGFYESGGSGDKKLVYRTAIINQYPDYPIFPGEKYVGLAYKYMLIDQDWKLLTLNKPLVIVEYQPDGSSFSMYKQYWSNPRGFAFFRKTEMLTTHKLKRQFIVCAHYVSSCMISKNWKFVSESPKKLMTILAIPAGIMLFLLIRHKVKSDKQMKFKK</sequence>
<dbReference type="PANTHER" id="PTHR22916">
    <property type="entry name" value="GLYCOSYLTRANSFERASE"/>
    <property type="match status" value="1"/>
</dbReference>
<protein>
    <submittedName>
        <fullName evidence="3">Glycosyltransferase family 2 protein</fullName>
    </submittedName>
</protein>
<evidence type="ECO:0000256" key="1">
    <source>
        <dbReference type="SAM" id="Phobius"/>
    </source>
</evidence>
<reference evidence="3 4" key="1">
    <citation type="submission" date="2019-08" db="EMBL/GenBank/DDBJ databases">
        <title>In-depth cultivation of the pig gut microbiome towards novel bacterial diversity and tailored functional studies.</title>
        <authorList>
            <person name="Wylensek D."/>
            <person name="Hitch T.C.A."/>
            <person name="Clavel T."/>
        </authorList>
    </citation>
    <scope>NUCLEOTIDE SEQUENCE [LARGE SCALE GENOMIC DNA]</scope>
    <source>
        <strain evidence="3 4">Oil-RF-744-WCA-WT-10</strain>
    </source>
</reference>
<dbReference type="Gene3D" id="3.90.550.10">
    <property type="entry name" value="Spore Coat Polysaccharide Biosynthesis Protein SpsA, Chain A"/>
    <property type="match status" value="1"/>
</dbReference>
<dbReference type="InterPro" id="IPR001173">
    <property type="entry name" value="Glyco_trans_2-like"/>
</dbReference>
<comment type="caution">
    <text evidence="3">The sequence shown here is derived from an EMBL/GenBank/DDBJ whole genome shotgun (WGS) entry which is preliminary data.</text>
</comment>
<dbReference type="SUPFAM" id="SSF53448">
    <property type="entry name" value="Nucleotide-diphospho-sugar transferases"/>
    <property type="match status" value="1"/>
</dbReference>
<dbReference type="GO" id="GO:0016758">
    <property type="term" value="F:hexosyltransferase activity"/>
    <property type="evidence" value="ECO:0007669"/>
    <property type="project" value="UniProtKB-ARBA"/>
</dbReference>
<dbReference type="AlphaFoldDB" id="A0A6L5XEV4"/>
<organism evidence="3 4">
    <name type="scientific">Sodaliphilus pleomorphus</name>
    <dbReference type="NCBI Taxonomy" id="2606626"/>
    <lineage>
        <taxon>Bacteria</taxon>
        <taxon>Pseudomonadati</taxon>
        <taxon>Bacteroidota</taxon>
        <taxon>Bacteroidia</taxon>
        <taxon>Bacteroidales</taxon>
        <taxon>Muribaculaceae</taxon>
        <taxon>Sodaliphilus</taxon>
    </lineage>
</organism>
<keyword evidence="3" id="KW-0808">Transferase</keyword>
<feature type="transmembrane region" description="Helical" evidence="1">
    <location>
        <begin position="270"/>
        <end position="290"/>
    </location>
</feature>
<dbReference type="Pfam" id="PF00535">
    <property type="entry name" value="Glycos_transf_2"/>
    <property type="match status" value="1"/>
</dbReference>
<accession>A0A6L5XEV4</accession>
<feature type="domain" description="Glycosyltransferase 2-like" evidence="2">
    <location>
        <begin position="5"/>
        <end position="112"/>
    </location>
</feature>
<keyword evidence="1" id="KW-0812">Transmembrane</keyword>
<dbReference type="RefSeq" id="WP_154326765.1">
    <property type="nucleotide sequence ID" value="NZ_CP045696.1"/>
</dbReference>
<gene>
    <name evidence="3" type="ORF">FYJ29_06200</name>
</gene>
<dbReference type="InterPro" id="IPR029044">
    <property type="entry name" value="Nucleotide-diphossugar_trans"/>
</dbReference>
<evidence type="ECO:0000313" key="4">
    <source>
        <dbReference type="Proteomes" id="UP000483362"/>
    </source>
</evidence>
<dbReference type="CDD" id="cd00761">
    <property type="entry name" value="Glyco_tranf_GTA_type"/>
    <property type="match status" value="1"/>
</dbReference>
<dbReference type="Proteomes" id="UP000483362">
    <property type="component" value="Unassembled WGS sequence"/>
</dbReference>
<dbReference type="EMBL" id="VULT01000008">
    <property type="protein sequence ID" value="MSS17352.1"/>
    <property type="molecule type" value="Genomic_DNA"/>
</dbReference>
<proteinExistence type="predicted"/>
<evidence type="ECO:0000259" key="2">
    <source>
        <dbReference type="Pfam" id="PF00535"/>
    </source>
</evidence>
<name>A0A6L5XEV4_9BACT</name>
<evidence type="ECO:0000313" key="3">
    <source>
        <dbReference type="EMBL" id="MSS17352.1"/>
    </source>
</evidence>